<evidence type="ECO:0000313" key="1">
    <source>
        <dbReference type="EMBL" id="OBP74994.1"/>
    </source>
</evidence>
<evidence type="ECO:0000313" key="2">
    <source>
        <dbReference type="EMBL" id="OBQ66458.1"/>
    </source>
</evidence>
<dbReference type="Proteomes" id="UP000093737">
    <property type="component" value="Unassembled WGS sequence"/>
</dbReference>
<dbReference type="EMBL" id="LZTJ01000017">
    <property type="protein sequence ID" value="OBP74994.1"/>
    <property type="molecule type" value="Genomic_DNA"/>
</dbReference>
<dbReference type="Proteomes" id="UP000093748">
    <property type="component" value="Unassembled WGS sequence"/>
</dbReference>
<sequence length="98" mass="10848">MFSGRVWLFTLQPDEGSLMTDDVMILRSLVEKSADVDLLREMIGFVAEKLMEIEVGAATGSAYGEKRRCQSSNCGPKCKPKFVLRCRLPGARSSSRST</sequence>
<protein>
    <submittedName>
        <fullName evidence="1">Uncharacterized protein</fullName>
    </submittedName>
</protein>
<evidence type="ECO:0000313" key="4">
    <source>
        <dbReference type="Proteomes" id="UP000093748"/>
    </source>
</evidence>
<reference evidence="4" key="2">
    <citation type="submission" date="2016-06" db="EMBL/GenBank/DDBJ databases">
        <title>NZP2037 Pacbio-Illumina hybrid assembly.</title>
        <authorList>
            <person name="Ramsay J.P."/>
        </authorList>
    </citation>
    <scope>NUCLEOTIDE SEQUENCE [LARGE SCALE GENOMIC DNA]</scope>
    <source>
        <strain evidence="4">R7ANS::ICEMlSym2042</strain>
    </source>
</reference>
<organism evidence="1 4">
    <name type="scientific">Rhizobium loti</name>
    <name type="common">Mesorhizobium loti</name>
    <dbReference type="NCBI Taxonomy" id="381"/>
    <lineage>
        <taxon>Bacteria</taxon>
        <taxon>Pseudomonadati</taxon>
        <taxon>Pseudomonadota</taxon>
        <taxon>Alphaproteobacteria</taxon>
        <taxon>Hyphomicrobiales</taxon>
        <taxon>Phyllobacteriaceae</taxon>
        <taxon>Mesorhizobium</taxon>
    </lineage>
</organism>
<reference evidence="2 3" key="1">
    <citation type="submission" date="2016-05" db="EMBL/GenBank/DDBJ databases">
        <authorList>
            <person name="Ramsay J.P."/>
        </authorList>
    </citation>
    <scope>NUCLEOTIDE SEQUENCE [LARGE SCALE GENOMIC DNA]</scope>
    <source>
        <strain evidence="2 3">NZP2042</strain>
    </source>
</reference>
<comment type="caution">
    <text evidence="1">The sequence shown here is derived from an EMBL/GenBank/DDBJ whole genome shotgun (WGS) entry which is preliminary data.</text>
</comment>
<name>A0A1A5QFH9_RHILI</name>
<reference evidence="1" key="3">
    <citation type="submission" date="2016-06" db="EMBL/GenBank/DDBJ databases">
        <authorList>
            <person name="Kjaerup R.B."/>
            <person name="Dalgaard T.S."/>
            <person name="Juul-Madsen H.R."/>
        </authorList>
    </citation>
    <scope>NUCLEOTIDE SEQUENCE</scope>
    <source>
        <strain evidence="1">R7ANS::ICEMlSym2042</strain>
    </source>
</reference>
<dbReference type="EMBL" id="LYTK01000011">
    <property type="protein sequence ID" value="OBQ66458.1"/>
    <property type="molecule type" value="Genomic_DNA"/>
</dbReference>
<gene>
    <name evidence="2" type="ORF">A8145_32635</name>
    <name evidence="1" type="ORF">BAE39_31280</name>
</gene>
<proteinExistence type="predicted"/>
<accession>A0A1A5QFH9</accession>
<dbReference type="AlphaFoldDB" id="A0A1A5QFH9"/>
<evidence type="ECO:0000313" key="3">
    <source>
        <dbReference type="Proteomes" id="UP000093737"/>
    </source>
</evidence>